<keyword evidence="1" id="KW-1133">Transmembrane helix</keyword>
<sequence>MTRFLRDESGSATVFACFALTGLVAVTAVLLHLGGAVAARHQAQAAADLAALAAAQSLVRGEEAACTTAALLGQRMQVEIKDCRVEDWDVVVSTEVLVGPSRFVLGSATAVARAGPA</sequence>
<dbReference type="AlphaFoldDB" id="A0A3S3AB44"/>
<evidence type="ECO:0000313" key="3">
    <source>
        <dbReference type="EMBL" id="RVW00286.1"/>
    </source>
</evidence>
<dbReference type="NCBIfam" id="TIGR03816">
    <property type="entry name" value="tadE_like_DECH"/>
    <property type="match status" value="1"/>
</dbReference>
<keyword evidence="4" id="KW-1185">Reference proteome</keyword>
<reference evidence="3 4" key="1">
    <citation type="submission" date="2018-11" db="EMBL/GenBank/DDBJ databases">
        <title>Rhodococcus spongicola sp. nov. and Rhodococcus xishaensis sp. nov. from marine sponges.</title>
        <authorList>
            <person name="Li L."/>
            <person name="Lin H.W."/>
        </authorList>
    </citation>
    <scope>NUCLEOTIDE SEQUENCE [LARGE SCALE GENOMIC DNA]</scope>
    <source>
        <strain evidence="3 4">LHW51113</strain>
    </source>
</reference>
<evidence type="ECO:0000313" key="4">
    <source>
        <dbReference type="Proteomes" id="UP000283479"/>
    </source>
</evidence>
<evidence type="ECO:0000256" key="1">
    <source>
        <dbReference type="SAM" id="Phobius"/>
    </source>
</evidence>
<accession>A0A3S3AB44</accession>
<dbReference type="Pfam" id="PF13400">
    <property type="entry name" value="Tad"/>
    <property type="match status" value="1"/>
</dbReference>
<keyword evidence="1" id="KW-0812">Transmembrane</keyword>
<dbReference type="RefSeq" id="WP_127955777.1">
    <property type="nucleotide sequence ID" value="NZ_RKLO01000007.1"/>
</dbReference>
<dbReference type="EMBL" id="RKLO01000007">
    <property type="protein sequence ID" value="RVW00286.1"/>
    <property type="molecule type" value="Genomic_DNA"/>
</dbReference>
<organism evidence="3 4">
    <name type="scientific">Rhodococcus xishaensis</name>
    <dbReference type="NCBI Taxonomy" id="2487364"/>
    <lineage>
        <taxon>Bacteria</taxon>
        <taxon>Bacillati</taxon>
        <taxon>Actinomycetota</taxon>
        <taxon>Actinomycetes</taxon>
        <taxon>Mycobacteriales</taxon>
        <taxon>Nocardiaceae</taxon>
        <taxon>Rhodococcus</taxon>
    </lineage>
</organism>
<gene>
    <name evidence="3" type="ORF">EGT50_16910</name>
</gene>
<dbReference type="OrthoDB" id="4467394at2"/>
<dbReference type="InterPro" id="IPR028087">
    <property type="entry name" value="Tad_N"/>
</dbReference>
<feature type="domain" description="Putative Flp pilus-assembly TadG-like N-terminal" evidence="2">
    <location>
        <begin position="10"/>
        <end position="56"/>
    </location>
</feature>
<name>A0A3S3AB44_9NOCA</name>
<evidence type="ECO:0000259" key="2">
    <source>
        <dbReference type="Pfam" id="PF13400"/>
    </source>
</evidence>
<feature type="transmembrane region" description="Helical" evidence="1">
    <location>
        <begin position="12"/>
        <end position="33"/>
    </location>
</feature>
<dbReference type="Proteomes" id="UP000283479">
    <property type="component" value="Unassembled WGS sequence"/>
</dbReference>
<protein>
    <submittedName>
        <fullName evidence="3">Pilus assembly protein TadE</fullName>
    </submittedName>
</protein>
<dbReference type="InterPro" id="IPR021202">
    <property type="entry name" value="Rv3654c-like"/>
</dbReference>
<proteinExistence type="predicted"/>
<keyword evidence="1" id="KW-0472">Membrane</keyword>
<comment type="caution">
    <text evidence="3">The sequence shown here is derived from an EMBL/GenBank/DDBJ whole genome shotgun (WGS) entry which is preliminary data.</text>
</comment>